<dbReference type="InterPro" id="IPR027359">
    <property type="entry name" value="Volt_channel_dom_sf"/>
</dbReference>
<dbReference type="GO" id="GO:0005216">
    <property type="term" value="F:monoatomic ion channel activity"/>
    <property type="evidence" value="ECO:0007669"/>
    <property type="project" value="InterPro"/>
</dbReference>
<accession>A0A1V2DU59</accession>
<feature type="domain" description="Ion transport" evidence="6">
    <location>
        <begin position="8"/>
        <end position="204"/>
    </location>
</feature>
<feature type="transmembrane region" description="Helical" evidence="5">
    <location>
        <begin position="7"/>
        <end position="31"/>
    </location>
</feature>
<gene>
    <name evidence="7" type="ORF">BTO32_09430</name>
</gene>
<keyword evidence="8" id="KW-1185">Reference proteome</keyword>
<evidence type="ECO:0000256" key="5">
    <source>
        <dbReference type="SAM" id="Phobius"/>
    </source>
</evidence>
<dbReference type="Gene3D" id="1.20.120.350">
    <property type="entry name" value="Voltage-gated potassium channels. Chain C"/>
    <property type="match status" value="1"/>
</dbReference>
<feature type="transmembrane region" description="Helical" evidence="5">
    <location>
        <begin position="187"/>
        <end position="208"/>
    </location>
</feature>
<dbReference type="AlphaFoldDB" id="A0A1V2DU59"/>
<dbReference type="SUPFAM" id="SSF81324">
    <property type="entry name" value="Voltage-gated potassium channels"/>
    <property type="match status" value="1"/>
</dbReference>
<evidence type="ECO:0000256" key="3">
    <source>
        <dbReference type="ARBA" id="ARBA00022989"/>
    </source>
</evidence>
<reference evidence="7 8" key="1">
    <citation type="submission" date="2016-12" db="EMBL/GenBank/DDBJ databases">
        <title>Marinobacter lutaoensis whole genome sequencing.</title>
        <authorList>
            <person name="Verma A."/>
            <person name="Krishnamurthi S."/>
        </authorList>
    </citation>
    <scope>NUCLEOTIDE SEQUENCE [LARGE SCALE GENOMIC DNA]</scope>
    <source>
        <strain evidence="7 8">T5054</strain>
    </source>
</reference>
<feature type="transmembrane region" description="Helical" evidence="5">
    <location>
        <begin position="43"/>
        <end position="61"/>
    </location>
</feature>
<protein>
    <submittedName>
        <fullName evidence="7">Ion transporter</fullName>
    </submittedName>
</protein>
<feature type="transmembrane region" description="Helical" evidence="5">
    <location>
        <begin position="122"/>
        <end position="142"/>
    </location>
</feature>
<comment type="subcellular location">
    <subcellularLocation>
        <location evidence="1">Membrane</location>
        <topology evidence="1">Multi-pass membrane protein</topology>
    </subcellularLocation>
</comment>
<dbReference type="OrthoDB" id="9799090at2"/>
<dbReference type="EMBL" id="MSCW01000006">
    <property type="protein sequence ID" value="ONF43861.1"/>
    <property type="molecule type" value="Genomic_DNA"/>
</dbReference>
<keyword evidence="3 5" id="KW-1133">Transmembrane helix</keyword>
<evidence type="ECO:0000256" key="1">
    <source>
        <dbReference type="ARBA" id="ARBA00004141"/>
    </source>
</evidence>
<organism evidence="7 8">
    <name type="scientific">Marinobacter lutaoensis</name>
    <dbReference type="NCBI Taxonomy" id="135739"/>
    <lineage>
        <taxon>Bacteria</taxon>
        <taxon>Pseudomonadati</taxon>
        <taxon>Pseudomonadota</taxon>
        <taxon>Gammaproteobacteria</taxon>
        <taxon>Pseudomonadales</taxon>
        <taxon>Marinobacteraceae</taxon>
        <taxon>Marinobacter</taxon>
    </lineage>
</organism>
<keyword evidence="4 5" id="KW-0472">Membrane</keyword>
<dbReference type="Pfam" id="PF00520">
    <property type="entry name" value="Ion_trans"/>
    <property type="match status" value="1"/>
</dbReference>
<name>A0A1V2DU59_9GAMM</name>
<proteinExistence type="predicted"/>
<evidence type="ECO:0000313" key="7">
    <source>
        <dbReference type="EMBL" id="ONF43861.1"/>
    </source>
</evidence>
<evidence type="ECO:0000256" key="2">
    <source>
        <dbReference type="ARBA" id="ARBA00022692"/>
    </source>
</evidence>
<evidence type="ECO:0000259" key="6">
    <source>
        <dbReference type="Pfam" id="PF00520"/>
    </source>
</evidence>
<keyword evidence="2 5" id="KW-0812">Transmembrane</keyword>
<dbReference type="GO" id="GO:0016020">
    <property type="term" value="C:membrane"/>
    <property type="evidence" value="ECO:0007669"/>
    <property type="project" value="UniProtKB-SubCell"/>
</dbReference>
<dbReference type="InterPro" id="IPR005821">
    <property type="entry name" value="Ion_trans_dom"/>
</dbReference>
<comment type="caution">
    <text evidence="7">The sequence shown here is derived from an EMBL/GenBank/DDBJ whole genome shotgun (WGS) entry which is preliminary data.</text>
</comment>
<evidence type="ECO:0000313" key="8">
    <source>
        <dbReference type="Proteomes" id="UP000189339"/>
    </source>
</evidence>
<dbReference type="STRING" id="135739.BTO32_09430"/>
<sequence length="225" mass="25443">MRDKGSAIYQLFLLILSVYVLIVVFVESFLVSDPEVSEVLQRIDFFVCLVFLGDFFVNLYAAKSKLSYLKWGWIDLLSSIPLVDPLRWGRLARIVRILRFFRTIKSMKLIISSIHESKFKSLTLVVLLVTFVTYTACASLILEFEKGYASGISTANEALWWAFLNIMNAKVSITQAQSFGGTVATIVLNKIGLVLFAYFNAIIIAWLVQKRVSVKQKDDLNSCSS</sequence>
<dbReference type="Proteomes" id="UP000189339">
    <property type="component" value="Unassembled WGS sequence"/>
</dbReference>
<dbReference type="RefSeq" id="WP_076724381.1">
    <property type="nucleotide sequence ID" value="NZ_MSCW01000006.1"/>
</dbReference>
<evidence type="ECO:0000256" key="4">
    <source>
        <dbReference type="ARBA" id="ARBA00023136"/>
    </source>
</evidence>